<keyword evidence="2" id="KW-1185">Reference proteome</keyword>
<dbReference type="Proteomes" id="UP001439984">
    <property type="component" value="Unassembled WGS sequence"/>
</dbReference>
<evidence type="ECO:0000313" key="2">
    <source>
        <dbReference type="Proteomes" id="UP001439984"/>
    </source>
</evidence>
<proteinExistence type="predicted"/>
<organism evidence="1 2">
    <name type="scientific">Faecalibacterium longum</name>
    <dbReference type="NCBI Taxonomy" id="1851428"/>
    <lineage>
        <taxon>Bacteria</taxon>
        <taxon>Bacillati</taxon>
        <taxon>Bacillota</taxon>
        <taxon>Clostridia</taxon>
        <taxon>Eubacteriales</taxon>
        <taxon>Oscillospiraceae</taxon>
        <taxon>Faecalibacterium</taxon>
    </lineage>
</organism>
<evidence type="ECO:0000313" key="1">
    <source>
        <dbReference type="EMBL" id="MEQ2686946.1"/>
    </source>
</evidence>
<reference evidence="1 2" key="1">
    <citation type="submission" date="2024-04" db="EMBL/GenBank/DDBJ databases">
        <title>Human intestinal bacterial collection.</title>
        <authorList>
            <person name="Pauvert C."/>
            <person name="Hitch T.C.A."/>
            <person name="Clavel T."/>
        </authorList>
    </citation>
    <scope>NUCLEOTIDE SEQUENCE [LARGE SCALE GENOMIC DNA]</scope>
    <source>
        <strain evidence="1 2">CLA-AA-H236</strain>
    </source>
</reference>
<accession>A0ABV1IJD9</accession>
<sequence length="44" mass="4921">MKTNAPSLIFGAAALIKETKGDRVKTNDTFTLQDKTLLRKEAKR</sequence>
<name>A0ABV1IJD9_9FIRM</name>
<protein>
    <submittedName>
        <fullName evidence="1">Uncharacterized protein</fullName>
    </submittedName>
</protein>
<comment type="caution">
    <text evidence="1">The sequence shown here is derived from an EMBL/GenBank/DDBJ whole genome shotgun (WGS) entry which is preliminary data.</text>
</comment>
<gene>
    <name evidence="1" type="ORF">AAAU72_01935</name>
</gene>
<dbReference type="RefSeq" id="WP_263286311.1">
    <property type="nucleotide sequence ID" value="NZ_JBBNIB010000069.1"/>
</dbReference>
<dbReference type="EMBL" id="JBBNIB010000069">
    <property type="protein sequence ID" value="MEQ2686946.1"/>
    <property type="molecule type" value="Genomic_DNA"/>
</dbReference>